<dbReference type="PANTHER" id="PTHR45888:SF2">
    <property type="entry name" value="HISTONE-LYSINE N-METHYLTRANSFERASE 2D"/>
    <property type="match status" value="1"/>
</dbReference>
<feature type="domain" description="PHD-type" evidence="11">
    <location>
        <begin position="111"/>
        <end position="164"/>
    </location>
</feature>
<sequence length="376" mass="39757">ALTPGLLYPQKCERCGRAGATIPCRAAAGCSRLYHFPCAAASGCFQSMKTLRLLCPEHVAEALEMEDARCCVCAGPGDLRDLVLCTGCGQHFHGSCLDTAPKPHGRSGWQCPECRACQSCRQPGQDSTMLVCEACGKGYHTFCVDPASQGLPTGSWKCKSCRVCSECGRYPVGLDPGCQGSAVCGGCQGGCTAADAPMAPGHSPQPDPPAQMLELPSCSELTDVPVPPPELEPVGGDEETQPLPDPKETPLDPKEAPPEPKEAPPDPKVAPQGDGGSPPGELTPVEVPPREDPPNEEPPSEQPLDEMPPDIQPLDVQPPNIQPPDVQPPDIQPPDVQPSEEPPPLVLPPEEPPEEELPLERPSLAELPPDRPPLEE</sequence>
<dbReference type="InterPro" id="IPR019787">
    <property type="entry name" value="Znf_PHD-finger"/>
</dbReference>
<evidence type="ECO:0000256" key="8">
    <source>
        <dbReference type="ARBA" id="ARBA00023242"/>
    </source>
</evidence>
<keyword evidence="15" id="KW-1185">Reference proteome</keyword>
<dbReference type="SMART" id="SM00249">
    <property type="entry name" value="PHD"/>
    <property type="match status" value="3"/>
</dbReference>
<gene>
    <name evidence="14" type="primary">Kmt2d_1</name>
    <name evidence="14" type="ORF">PACMIN_R15730</name>
</gene>
<keyword evidence="2" id="KW-0479">Metal-binding</keyword>
<dbReference type="Pfam" id="PF00628">
    <property type="entry name" value="PHD"/>
    <property type="match status" value="2"/>
</dbReference>
<evidence type="ECO:0000313" key="15">
    <source>
        <dbReference type="Proteomes" id="UP000525089"/>
    </source>
</evidence>
<dbReference type="Gene3D" id="3.30.40.10">
    <property type="entry name" value="Zinc/RING finger domain, C3HC4 (zinc finger)"/>
    <property type="match status" value="3"/>
</dbReference>
<accession>A0A7K5DRY3</accession>
<evidence type="ECO:0000256" key="6">
    <source>
        <dbReference type="ARBA" id="ARBA00023015"/>
    </source>
</evidence>
<dbReference type="GO" id="GO:0003713">
    <property type="term" value="F:transcription coactivator activity"/>
    <property type="evidence" value="ECO:0007669"/>
    <property type="project" value="TreeGrafter"/>
</dbReference>
<dbReference type="GO" id="GO:0008270">
    <property type="term" value="F:zinc ion binding"/>
    <property type="evidence" value="ECO:0007669"/>
    <property type="project" value="UniProtKB-KW"/>
</dbReference>
<dbReference type="InterPro" id="IPR013083">
    <property type="entry name" value="Znf_RING/FYVE/PHD"/>
</dbReference>
<evidence type="ECO:0000256" key="10">
    <source>
        <dbReference type="SAM" id="MobiDB-lite"/>
    </source>
</evidence>
<dbReference type="InterPro" id="IPR001841">
    <property type="entry name" value="Znf_RING"/>
</dbReference>
<keyword evidence="8" id="KW-0539">Nucleus</keyword>
<dbReference type="GO" id="GO:0045944">
    <property type="term" value="P:positive regulation of transcription by RNA polymerase II"/>
    <property type="evidence" value="ECO:0007669"/>
    <property type="project" value="TreeGrafter"/>
</dbReference>
<keyword evidence="14" id="KW-0808">Transferase</keyword>
<dbReference type="GO" id="GO:0044666">
    <property type="term" value="C:MLL3/4 complex"/>
    <property type="evidence" value="ECO:0007669"/>
    <property type="project" value="TreeGrafter"/>
</dbReference>
<dbReference type="FunFam" id="3.30.40.10:FF:000852">
    <property type="entry name" value="Histone-lysine N-methyltransferase 2C"/>
    <property type="match status" value="1"/>
</dbReference>
<evidence type="ECO:0000259" key="13">
    <source>
        <dbReference type="PROSITE" id="PS51805"/>
    </source>
</evidence>
<feature type="compositionally biased region" description="Basic and acidic residues" evidence="10">
    <location>
        <begin position="245"/>
        <end position="265"/>
    </location>
</feature>
<evidence type="ECO:0000256" key="1">
    <source>
        <dbReference type="ARBA" id="ARBA00004123"/>
    </source>
</evidence>
<evidence type="ECO:0000256" key="9">
    <source>
        <dbReference type="PROSITE-ProRule" id="PRU00175"/>
    </source>
</evidence>
<dbReference type="SUPFAM" id="SSF57903">
    <property type="entry name" value="FYVE/PHD zinc finger"/>
    <property type="match status" value="2"/>
</dbReference>
<dbReference type="GO" id="GO:0032259">
    <property type="term" value="P:methylation"/>
    <property type="evidence" value="ECO:0007669"/>
    <property type="project" value="UniProtKB-KW"/>
</dbReference>
<protein>
    <submittedName>
        <fullName evidence="14">KMT2D methyltransferase</fullName>
    </submittedName>
</protein>
<dbReference type="PROSITE" id="PS50089">
    <property type="entry name" value="ZF_RING_2"/>
    <property type="match status" value="1"/>
</dbReference>
<comment type="caution">
    <text evidence="14">The sequence shown here is derived from an EMBL/GenBank/DDBJ whole genome shotgun (WGS) entry which is preliminary data.</text>
</comment>
<evidence type="ECO:0000256" key="5">
    <source>
        <dbReference type="ARBA" id="ARBA00022833"/>
    </source>
</evidence>
<keyword evidence="7" id="KW-0804">Transcription</keyword>
<dbReference type="InterPro" id="IPR001965">
    <property type="entry name" value="Znf_PHD"/>
</dbReference>
<reference evidence="14 15" key="1">
    <citation type="submission" date="2019-09" db="EMBL/GenBank/DDBJ databases">
        <title>Bird 10,000 Genomes (B10K) Project - Family phase.</title>
        <authorList>
            <person name="Zhang G."/>
        </authorList>
    </citation>
    <scope>NUCLEOTIDE SEQUENCE [LARGE SCALE GENOMIC DNA]</scope>
    <source>
        <strain evidence="14">B10K-DU-001-72</strain>
        <tissue evidence="14">Muscle</tissue>
    </source>
</reference>
<organism evidence="14 15">
    <name type="scientific">Pachyramphus minor</name>
    <dbReference type="NCBI Taxonomy" id="369605"/>
    <lineage>
        <taxon>Eukaryota</taxon>
        <taxon>Metazoa</taxon>
        <taxon>Chordata</taxon>
        <taxon>Craniata</taxon>
        <taxon>Vertebrata</taxon>
        <taxon>Euteleostomi</taxon>
        <taxon>Archelosauria</taxon>
        <taxon>Archosauria</taxon>
        <taxon>Dinosauria</taxon>
        <taxon>Saurischia</taxon>
        <taxon>Theropoda</taxon>
        <taxon>Coelurosauria</taxon>
        <taxon>Aves</taxon>
        <taxon>Neognathae</taxon>
        <taxon>Neoaves</taxon>
        <taxon>Telluraves</taxon>
        <taxon>Australaves</taxon>
        <taxon>Passeriformes</taxon>
        <taxon>Tyrannidae</taxon>
        <taxon>Pachyramphus</taxon>
    </lineage>
</organism>
<feature type="non-terminal residue" evidence="14">
    <location>
        <position position="1"/>
    </location>
</feature>
<evidence type="ECO:0000256" key="2">
    <source>
        <dbReference type="ARBA" id="ARBA00022723"/>
    </source>
</evidence>
<keyword evidence="5" id="KW-0862">Zinc</keyword>
<feature type="domain" description="RING-type" evidence="12">
    <location>
        <begin position="70"/>
        <end position="115"/>
    </location>
</feature>
<feature type="region of interest" description="Disordered" evidence="10">
    <location>
        <begin position="220"/>
        <end position="376"/>
    </location>
</feature>
<keyword evidence="6" id="KW-0805">Transcription regulation</keyword>
<evidence type="ECO:0000313" key="14">
    <source>
        <dbReference type="EMBL" id="NWS23197.1"/>
    </source>
</evidence>
<evidence type="ECO:0000256" key="4">
    <source>
        <dbReference type="ARBA" id="ARBA00022771"/>
    </source>
</evidence>
<dbReference type="PROSITE" id="PS51805">
    <property type="entry name" value="EPHD"/>
    <property type="match status" value="1"/>
</dbReference>
<feature type="non-terminal residue" evidence="14">
    <location>
        <position position="376"/>
    </location>
</feature>
<dbReference type="InterPro" id="IPR011011">
    <property type="entry name" value="Znf_FYVE_PHD"/>
</dbReference>
<dbReference type="SMART" id="SM00184">
    <property type="entry name" value="RING"/>
    <property type="match status" value="2"/>
</dbReference>
<keyword evidence="3" id="KW-0677">Repeat</keyword>
<dbReference type="AlphaFoldDB" id="A0A7K5DRY3"/>
<proteinExistence type="predicted"/>
<name>A0A7K5DRY3_9TYRA</name>
<evidence type="ECO:0000259" key="12">
    <source>
        <dbReference type="PROSITE" id="PS50089"/>
    </source>
</evidence>
<keyword evidence="14" id="KW-0489">Methyltransferase</keyword>
<evidence type="ECO:0000259" key="11">
    <source>
        <dbReference type="PROSITE" id="PS50016"/>
    </source>
</evidence>
<feature type="domain" description="PHD-type" evidence="13">
    <location>
        <begin position="1"/>
        <end position="59"/>
    </location>
</feature>
<evidence type="ECO:0000256" key="3">
    <source>
        <dbReference type="ARBA" id="ARBA00022737"/>
    </source>
</evidence>
<dbReference type="EMBL" id="VYXB01010771">
    <property type="protein sequence ID" value="NWS23197.1"/>
    <property type="molecule type" value="Genomic_DNA"/>
</dbReference>
<keyword evidence="4 9" id="KW-0863">Zinc-finger</keyword>
<dbReference type="InterPro" id="IPR034732">
    <property type="entry name" value="EPHD"/>
</dbReference>
<feature type="compositionally biased region" description="Pro residues" evidence="10">
    <location>
        <begin position="320"/>
        <end position="350"/>
    </location>
</feature>
<dbReference type="GO" id="GO:0042800">
    <property type="term" value="F:histone H3K4 methyltransferase activity"/>
    <property type="evidence" value="ECO:0007669"/>
    <property type="project" value="TreeGrafter"/>
</dbReference>
<feature type="compositionally biased region" description="Acidic residues" evidence="10">
    <location>
        <begin position="294"/>
        <end position="308"/>
    </location>
</feature>
<dbReference type="Proteomes" id="UP000525089">
    <property type="component" value="Unassembled WGS sequence"/>
</dbReference>
<dbReference type="PROSITE" id="PS50016">
    <property type="entry name" value="ZF_PHD_2"/>
    <property type="match status" value="1"/>
</dbReference>
<evidence type="ECO:0000256" key="7">
    <source>
        <dbReference type="ARBA" id="ARBA00023163"/>
    </source>
</evidence>
<comment type="subcellular location">
    <subcellularLocation>
        <location evidence="1">Nucleus</location>
    </subcellularLocation>
</comment>
<dbReference type="PRINTS" id="PR01217">
    <property type="entry name" value="PRICHEXTENSN"/>
</dbReference>
<dbReference type="PANTHER" id="PTHR45888">
    <property type="entry name" value="HL01030P-RELATED"/>
    <property type="match status" value="1"/>
</dbReference>